<dbReference type="InterPro" id="IPR003871">
    <property type="entry name" value="RFA1B/D_OB_1st"/>
</dbReference>
<name>A0A6D2HP83_9BRAS</name>
<evidence type="ECO:0000313" key="2">
    <source>
        <dbReference type="EMBL" id="CAA7018068.1"/>
    </source>
</evidence>
<dbReference type="EMBL" id="CACVBM020000344">
    <property type="protein sequence ID" value="CAA7018068.1"/>
    <property type="molecule type" value="Genomic_DNA"/>
</dbReference>
<dbReference type="AlphaFoldDB" id="A0A6D2HP83"/>
<comment type="caution">
    <text evidence="2">The sequence shown here is derived from an EMBL/GenBank/DDBJ whole genome shotgun (WGS) entry which is preliminary data.</text>
</comment>
<feature type="domain" description="Replication protein A 70 kDa DNA-binding subunit B/D first OB fold" evidence="1">
    <location>
        <begin position="4"/>
        <end position="84"/>
    </location>
</feature>
<reference evidence="2" key="1">
    <citation type="submission" date="2020-01" db="EMBL/GenBank/DDBJ databases">
        <authorList>
            <person name="Mishra B."/>
        </authorList>
    </citation>
    <scope>NUCLEOTIDE SEQUENCE [LARGE SCALE GENOMIC DNA]</scope>
</reference>
<evidence type="ECO:0000313" key="3">
    <source>
        <dbReference type="Proteomes" id="UP000467841"/>
    </source>
</evidence>
<sequence>MASYEMVADFHSMVTNSTLRVMVLTKWFNVGVRGVEGLDVMVVDEAASVTRNDYVIMFDDQIEEGEWYSLSKFSVMILMFKTEQQFTDYALSWNITLRSTKYQEEHRAM</sequence>
<gene>
    <name evidence="2" type="ORF">MERR_LOCUS5303</name>
</gene>
<dbReference type="Pfam" id="PF02721">
    <property type="entry name" value="DUF223"/>
    <property type="match status" value="1"/>
</dbReference>
<organism evidence="2 3">
    <name type="scientific">Microthlaspi erraticum</name>
    <dbReference type="NCBI Taxonomy" id="1685480"/>
    <lineage>
        <taxon>Eukaryota</taxon>
        <taxon>Viridiplantae</taxon>
        <taxon>Streptophyta</taxon>
        <taxon>Embryophyta</taxon>
        <taxon>Tracheophyta</taxon>
        <taxon>Spermatophyta</taxon>
        <taxon>Magnoliopsida</taxon>
        <taxon>eudicotyledons</taxon>
        <taxon>Gunneridae</taxon>
        <taxon>Pentapetalae</taxon>
        <taxon>rosids</taxon>
        <taxon>malvids</taxon>
        <taxon>Brassicales</taxon>
        <taxon>Brassicaceae</taxon>
        <taxon>Coluteocarpeae</taxon>
        <taxon>Microthlaspi</taxon>
    </lineage>
</organism>
<protein>
    <recommendedName>
        <fullName evidence="1">Replication protein A 70 kDa DNA-binding subunit B/D first OB fold domain-containing protein</fullName>
    </recommendedName>
</protein>
<proteinExistence type="predicted"/>
<accession>A0A6D2HP83</accession>
<keyword evidence="3" id="KW-1185">Reference proteome</keyword>
<evidence type="ECO:0000259" key="1">
    <source>
        <dbReference type="Pfam" id="PF02721"/>
    </source>
</evidence>
<dbReference type="Proteomes" id="UP000467841">
    <property type="component" value="Unassembled WGS sequence"/>
</dbReference>